<name>A0A8A6RP73_9TOMB</name>
<sequence length="354" mass="39443">MTESAVNPPPVQPRSIISRVLSPINSLYASVASQSGDDRFGDAVEQIRNAEAIVNASRQELIDHLYIATQGKVIDKNYKAYVFTLIKEYFVKRKIINATEQRSICHGIFLEHLRDRLSEEPAYNEETIDYLNTFNELEAGIVRYHRWWSFFPGTKTLGPTLNGMNSSYRPTSYNWSAICLWAIGGVATCVIAKYAISHLLHRCGSSTSETAATKIIDETAKMFEKAIGTIKPAMDSLKPAIDSIKPAIDTIKPAIESIKPALQPPSITIQCPHTPPVLPIPTDTVQESCQNMTQVACGELTDTITNLDAIRKLSQSTTIASRWLLQQVADYTIKLGRSWSVEDAYDLMYNPSLR</sequence>
<proteinExistence type="predicted"/>
<dbReference type="EMBL" id="MW208774">
    <property type="protein sequence ID" value="QTJ63589.1"/>
    <property type="molecule type" value="Genomic_RNA"/>
</dbReference>
<evidence type="ECO:0000313" key="1">
    <source>
        <dbReference type="EMBL" id="QTJ63589.1"/>
    </source>
</evidence>
<accession>A0A8A6RP73</accession>
<organism evidence="1">
    <name type="scientific">Hymenopteran tombus-related virus</name>
    <dbReference type="NCBI Taxonomy" id="2822555"/>
    <lineage>
        <taxon>Viruses</taxon>
        <taxon>Riboviria</taxon>
        <taxon>Orthornavirae</taxon>
        <taxon>Kitrinoviricota</taxon>
        <taxon>Tolucaviricetes</taxon>
        <taxon>Tolivirales</taxon>
        <taxon>Tombusviridae</taxon>
    </lineage>
</organism>
<protein>
    <submittedName>
        <fullName evidence="1">Uncharacterized protein</fullName>
    </submittedName>
</protein>
<reference evidence="1" key="1">
    <citation type="submission" date="2020-11" db="EMBL/GenBank/DDBJ databases">
        <authorList>
            <person name="Paraskevopoulou S."/>
            <person name="Kaefer S."/>
            <person name="Zirkel F."/>
            <person name="Donath A."/>
            <person name="Petersen M."/>
            <person name="Liu S."/>
            <person name="Zhou X."/>
            <person name="Drosten C."/>
            <person name="Misof B."/>
            <person name="Junglen S."/>
        </authorList>
    </citation>
    <scope>NUCLEOTIDE SEQUENCE</scope>
    <source>
        <strain evidence="1">OKIAV383</strain>
    </source>
</reference>
<reference evidence="1" key="2">
    <citation type="journal article" date="2021" name="Virus Evol.">
        <title>Viromics of extant insect orders unveil the evolution of the flavi-like superfamily.</title>
        <authorList>
            <person name="Sofia P."/>
            <person name="Simon K."/>
            <person name="Florian Z."/>
            <person name="Alexander D."/>
            <person name="Malte P."/>
            <person name="Shanlin L."/>
            <person name="Xin Z."/>
            <person name="Christian D."/>
            <person name="Bernhard M."/>
            <person name="Sandra J."/>
        </authorList>
    </citation>
    <scope>NUCLEOTIDE SEQUENCE</scope>
    <source>
        <strain evidence="1">OKIAV383</strain>
    </source>
</reference>